<dbReference type="Proteomes" id="UP000223968">
    <property type="component" value="Unassembled WGS sequence"/>
</dbReference>
<comment type="caution">
    <text evidence="1">The sequence shown here is derived from an EMBL/GenBank/DDBJ whole genome shotgun (WGS) entry which is preliminary data.</text>
</comment>
<evidence type="ECO:0000313" key="2">
    <source>
        <dbReference type="Proteomes" id="UP000223968"/>
    </source>
</evidence>
<accession>A0A2B7XVK6</accession>
<name>A0A2B7XVK6_9EURO</name>
<sequence>MTMMMTIRMRLVRMMWMRLVRMMRMRTRMTHSESGKRRMMMMTRMKPVRMMKMKQAKMIRMRPVNLRLTMMRTTCEKKVVEEVLSNACTVCLIPITERQGNV</sequence>
<gene>
    <name evidence="1" type="ORF">AJ79_03962</name>
</gene>
<protein>
    <submittedName>
        <fullName evidence="1">Uncharacterized protein</fullName>
    </submittedName>
</protein>
<evidence type="ECO:0000313" key="1">
    <source>
        <dbReference type="EMBL" id="PGH12989.1"/>
    </source>
</evidence>
<keyword evidence="2" id="KW-1185">Reference proteome</keyword>
<reference evidence="1 2" key="1">
    <citation type="submission" date="2017-10" db="EMBL/GenBank/DDBJ databases">
        <title>Comparative genomics in systemic dimorphic fungi from Ajellomycetaceae.</title>
        <authorList>
            <person name="Munoz J.F."/>
            <person name="Mcewen J.G."/>
            <person name="Clay O.K."/>
            <person name="Cuomo C.A."/>
        </authorList>
    </citation>
    <scope>NUCLEOTIDE SEQUENCE [LARGE SCALE GENOMIC DNA]</scope>
    <source>
        <strain evidence="1 2">UAMH5409</strain>
    </source>
</reference>
<proteinExistence type="predicted"/>
<dbReference type="AlphaFoldDB" id="A0A2B7XVK6"/>
<dbReference type="EMBL" id="PDNB01000051">
    <property type="protein sequence ID" value="PGH12989.1"/>
    <property type="molecule type" value="Genomic_DNA"/>
</dbReference>
<organism evidence="1 2">
    <name type="scientific">Helicocarpus griseus UAMH5409</name>
    <dbReference type="NCBI Taxonomy" id="1447875"/>
    <lineage>
        <taxon>Eukaryota</taxon>
        <taxon>Fungi</taxon>
        <taxon>Dikarya</taxon>
        <taxon>Ascomycota</taxon>
        <taxon>Pezizomycotina</taxon>
        <taxon>Eurotiomycetes</taxon>
        <taxon>Eurotiomycetidae</taxon>
        <taxon>Onygenales</taxon>
        <taxon>Ajellomycetaceae</taxon>
        <taxon>Helicocarpus</taxon>
    </lineage>
</organism>